<evidence type="ECO:0000256" key="2">
    <source>
        <dbReference type="ARBA" id="ARBA00022490"/>
    </source>
</evidence>
<organism evidence="6">
    <name type="scientific">Cyclophora tenuis</name>
    <name type="common">Marine diatom</name>
    <dbReference type="NCBI Taxonomy" id="216820"/>
    <lineage>
        <taxon>Eukaryota</taxon>
        <taxon>Sar</taxon>
        <taxon>Stramenopiles</taxon>
        <taxon>Ochrophyta</taxon>
        <taxon>Bacillariophyta</taxon>
        <taxon>Fragilariophyceae</taxon>
        <taxon>Fragilariophycidae</taxon>
        <taxon>Cyclophorales</taxon>
        <taxon>Cyclophoraceae</taxon>
        <taxon>Cyclophora</taxon>
    </lineage>
</organism>
<dbReference type="AlphaFoldDB" id="A0A7S1D989"/>
<reference evidence="6" key="1">
    <citation type="submission" date="2021-01" db="EMBL/GenBank/DDBJ databases">
        <authorList>
            <person name="Corre E."/>
            <person name="Pelletier E."/>
            <person name="Niang G."/>
            <person name="Scheremetjew M."/>
            <person name="Finn R."/>
            <person name="Kale V."/>
            <person name="Holt S."/>
            <person name="Cochrane G."/>
            <person name="Meng A."/>
            <person name="Brown T."/>
            <person name="Cohen L."/>
        </authorList>
    </citation>
    <scope>NUCLEOTIDE SEQUENCE</scope>
    <source>
        <strain evidence="6">ECT3854</strain>
    </source>
</reference>
<dbReference type="GO" id="GO:0033617">
    <property type="term" value="P:mitochondrial respiratory chain complex IV assembly"/>
    <property type="evidence" value="ECO:0007669"/>
    <property type="project" value="TreeGrafter"/>
</dbReference>
<dbReference type="InterPro" id="IPR051383">
    <property type="entry name" value="COX19"/>
</dbReference>
<keyword evidence="2" id="KW-0963">Cytoplasm</keyword>
<evidence type="ECO:0000256" key="1">
    <source>
        <dbReference type="ARBA" id="ARBA00004496"/>
    </source>
</evidence>
<dbReference type="Pfam" id="PF06747">
    <property type="entry name" value="CHCH"/>
    <property type="match status" value="1"/>
</dbReference>
<dbReference type="EMBL" id="HBFW01017787">
    <property type="protein sequence ID" value="CAD8940340.1"/>
    <property type="molecule type" value="Transcribed_RNA"/>
</dbReference>
<evidence type="ECO:0000259" key="5">
    <source>
        <dbReference type="Pfam" id="PF06747"/>
    </source>
</evidence>
<dbReference type="PANTHER" id="PTHR21107">
    <property type="entry name" value="CYTOCHROME C OXIDASE ASSEMBLY PROTEIN COX19"/>
    <property type="match status" value="1"/>
</dbReference>
<feature type="domain" description="CHCH" evidence="5">
    <location>
        <begin position="26"/>
        <end position="59"/>
    </location>
</feature>
<dbReference type="PANTHER" id="PTHR21107:SF2">
    <property type="entry name" value="CYTOCHROME C OXIDASE ASSEMBLY PROTEIN COX19"/>
    <property type="match status" value="1"/>
</dbReference>
<dbReference type="PROSITE" id="PS51808">
    <property type="entry name" value="CHCH"/>
    <property type="match status" value="1"/>
</dbReference>
<evidence type="ECO:0000313" key="6">
    <source>
        <dbReference type="EMBL" id="CAD8940340.1"/>
    </source>
</evidence>
<accession>A0A7S1D989</accession>
<evidence type="ECO:0000256" key="4">
    <source>
        <dbReference type="ARBA" id="ARBA00038223"/>
    </source>
</evidence>
<gene>
    <name evidence="6" type="ORF">CTEN0397_LOCUS11406</name>
</gene>
<sequence length="118" mass="13947">MNFSGSKQHIKPPQRGIFPLDHDSDCKQAMEEYLACLRNSHDMHHKCRDLSKEYLQCRMDNQLMAQENLDNLGFSEKQKVVGAQEYDNAKEREGYVAGKHISKSSEWWWQKSKKDWNQ</sequence>
<comment type="subcellular location">
    <subcellularLocation>
        <location evidence="1">Cytoplasm</location>
    </subcellularLocation>
</comment>
<name>A0A7S1D989_CYCTE</name>
<dbReference type="GO" id="GO:0005758">
    <property type="term" value="C:mitochondrial intermembrane space"/>
    <property type="evidence" value="ECO:0007669"/>
    <property type="project" value="TreeGrafter"/>
</dbReference>
<keyword evidence="3" id="KW-1015">Disulfide bond</keyword>
<protein>
    <recommendedName>
        <fullName evidence="5">CHCH domain-containing protein</fullName>
    </recommendedName>
</protein>
<evidence type="ECO:0000256" key="3">
    <source>
        <dbReference type="ARBA" id="ARBA00023157"/>
    </source>
</evidence>
<comment type="similarity">
    <text evidence="4">Belongs to the COX19 family.</text>
</comment>
<proteinExistence type="inferred from homology"/>
<dbReference type="InterPro" id="IPR010625">
    <property type="entry name" value="CHCH"/>
</dbReference>